<sequence length="69" mass="7877">MVQWIGCRPMMDDSGPAAIYLVEVMRKTRIDVAAMFGVSRQGVARAVDCYNETGSHNNKRRKRTEMDKK</sequence>
<protein>
    <submittedName>
        <fullName evidence="2">Uncharacterized protein</fullName>
    </submittedName>
</protein>
<proteinExistence type="predicted"/>
<evidence type="ECO:0000313" key="1">
    <source>
        <dbReference type="Proteomes" id="UP000887540"/>
    </source>
</evidence>
<keyword evidence="1" id="KW-1185">Reference proteome</keyword>
<evidence type="ECO:0000313" key="2">
    <source>
        <dbReference type="WBParaSite" id="ACRNAN_Path_971.g3735.t1"/>
    </source>
</evidence>
<accession>A0A914CEI1</accession>
<reference evidence="2" key="1">
    <citation type="submission" date="2022-11" db="UniProtKB">
        <authorList>
            <consortium name="WormBaseParasite"/>
        </authorList>
    </citation>
    <scope>IDENTIFICATION</scope>
</reference>
<dbReference type="Proteomes" id="UP000887540">
    <property type="component" value="Unplaced"/>
</dbReference>
<name>A0A914CEI1_9BILA</name>
<dbReference type="WBParaSite" id="ACRNAN_Path_971.g3735.t1">
    <property type="protein sequence ID" value="ACRNAN_Path_971.g3735.t1"/>
    <property type="gene ID" value="ACRNAN_Path_971.g3735"/>
</dbReference>
<dbReference type="AlphaFoldDB" id="A0A914CEI1"/>
<organism evidence="1 2">
    <name type="scientific">Acrobeloides nanus</name>
    <dbReference type="NCBI Taxonomy" id="290746"/>
    <lineage>
        <taxon>Eukaryota</taxon>
        <taxon>Metazoa</taxon>
        <taxon>Ecdysozoa</taxon>
        <taxon>Nematoda</taxon>
        <taxon>Chromadorea</taxon>
        <taxon>Rhabditida</taxon>
        <taxon>Tylenchina</taxon>
        <taxon>Cephalobomorpha</taxon>
        <taxon>Cephaloboidea</taxon>
        <taxon>Cephalobidae</taxon>
        <taxon>Acrobeloides</taxon>
    </lineage>
</organism>